<feature type="compositionally biased region" description="Basic residues" evidence="1">
    <location>
        <begin position="99"/>
        <end position="109"/>
    </location>
</feature>
<dbReference type="AlphaFoldDB" id="A0AAP0NRM0"/>
<feature type="transmembrane region" description="Helical" evidence="2">
    <location>
        <begin position="21"/>
        <end position="41"/>
    </location>
</feature>
<gene>
    <name evidence="3" type="ORF">Sjap_014606</name>
</gene>
<keyword evidence="2" id="KW-0812">Transmembrane</keyword>
<dbReference type="Proteomes" id="UP001417504">
    <property type="component" value="Unassembled WGS sequence"/>
</dbReference>
<keyword evidence="2" id="KW-0472">Membrane</keyword>
<comment type="caution">
    <text evidence="3">The sequence shown here is derived from an EMBL/GenBank/DDBJ whole genome shotgun (WGS) entry which is preliminary data.</text>
</comment>
<keyword evidence="4" id="KW-1185">Reference proteome</keyword>
<name>A0AAP0NRM0_9MAGN</name>
<evidence type="ECO:0000256" key="2">
    <source>
        <dbReference type="SAM" id="Phobius"/>
    </source>
</evidence>
<sequence>MRERRSRRSRPRKQERIEGEFVVGVIVGVVIVVVFVVVEFGRELGRTAMAVCPRMDMVGEASPLLIVICGAKLTPSRITGQRRLRLPRGVASVSPSAGVKRRRTRRHNPKTPSVEEKAEIGEVAKIMATTVAGRAGRVDDDAVA</sequence>
<evidence type="ECO:0000256" key="1">
    <source>
        <dbReference type="SAM" id="MobiDB-lite"/>
    </source>
</evidence>
<organism evidence="3 4">
    <name type="scientific">Stephania japonica</name>
    <dbReference type="NCBI Taxonomy" id="461633"/>
    <lineage>
        <taxon>Eukaryota</taxon>
        <taxon>Viridiplantae</taxon>
        <taxon>Streptophyta</taxon>
        <taxon>Embryophyta</taxon>
        <taxon>Tracheophyta</taxon>
        <taxon>Spermatophyta</taxon>
        <taxon>Magnoliopsida</taxon>
        <taxon>Ranunculales</taxon>
        <taxon>Menispermaceae</taxon>
        <taxon>Menispermoideae</taxon>
        <taxon>Cissampelideae</taxon>
        <taxon>Stephania</taxon>
    </lineage>
</organism>
<proteinExistence type="predicted"/>
<reference evidence="3 4" key="1">
    <citation type="submission" date="2024-01" db="EMBL/GenBank/DDBJ databases">
        <title>Genome assemblies of Stephania.</title>
        <authorList>
            <person name="Yang L."/>
        </authorList>
    </citation>
    <scope>NUCLEOTIDE SEQUENCE [LARGE SCALE GENOMIC DNA]</scope>
    <source>
        <strain evidence="3">QJT</strain>
        <tissue evidence="3">Leaf</tissue>
    </source>
</reference>
<evidence type="ECO:0000313" key="4">
    <source>
        <dbReference type="Proteomes" id="UP001417504"/>
    </source>
</evidence>
<accession>A0AAP0NRM0</accession>
<feature type="region of interest" description="Disordered" evidence="1">
    <location>
        <begin position="89"/>
        <end position="115"/>
    </location>
</feature>
<keyword evidence="2" id="KW-1133">Transmembrane helix</keyword>
<dbReference type="EMBL" id="JBBNAE010000006">
    <property type="protein sequence ID" value="KAK9115659.1"/>
    <property type="molecule type" value="Genomic_DNA"/>
</dbReference>
<protein>
    <submittedName>
        <fullName evidence="3">Uncharacterized protein</fullName>
    </submittedName>
</protein>
<evidence type="ECO:0000313" key="3">
    <source>
        <dbReference type="EMBL" id="KAK9115659.1"/>
    </source>
</evidence>